<name>A0AA40G5J8_9HYME</name>
<evidence type="ECO:0000313" key="1">
    <source>
        <dbReference type="EMBL" id="KAK1131521.1"/>
    </source>
</evidence>
<keyword evidence="2" id="KW-1185">Reference proteome</keyword>
<proteinExistence type="predicted"/>
<dbReference type="AlphaFoldDB" id="A0AA40G5J8"/>
<gene>
    <name evidence="1" type="ORF">K0M31_017798</name>
</gene>
<organism evidence="1 2">
    <name type="scientific">Melipona bicolor</name>
    <dbReference type="NCBI Taxonomy" id="60889"/>
    <lineage>
        <taxon>Eukaryota</taxon>
        <taxon>Metazoa</taxon>
        <taxon>Ecdysozoa</taxon>
        <taxon>Arthropoda</taxon>
        <taxon>Hexapoda</taxon>
        <taxon>Insecta</taxon>
        <taxon>Pterygota</taxon>
        <taxon>Neoptera</taxon>
        <taxon>Endopterygota</taxon>
        <taxon>Hymenoptera</taxon>
        <taxon>Apocrita</taxon>
        <taxon>Aculeata</taxon>
        <taxon>Apoidea</taxon>
        <taxon>Anthophila</taxon>
        <taxon>Apidae</taxon>
        <taxon>Melipona</taxon>
    </lineage>
</organism>
<dbReference type="EMBL" id="JAHYIQ010000006">
    <property type="protein sequence ID" value="KAK1131521.1"/>
    <property type="molecule type" value="Genomic_DNA"/>
</dbReference>
<comment type="caution">
    <text evidence="1">The sequence shown here is derived from an EMBL/GenBank/DDBJ whole genome shotgun (WGS) entry which is preliminary data.</text>
</comment>
<reference evidence="1" key="1">
    <citation type="submission" date="2021-10" db="EMBL/GenBank/DDBJ databases">
        <title>Melipona bicolor Genome sequencing and assembly.</title>
        <authorList>
            <person name="Araujo N.S."/>
            <person name="Arias M.C."/>
        </authorList>
    </citation>
    <scope>NUCLEOTIDE SEQUENCE</scope>
    <source>
        <strain evidence="1">USP_2M_L1-L4_2017</strain>
        <tissue evidence="1">Whole body</tissue>
    </source>
</reference>
<evidence type="ECO:0000313" key="2">
    <source>
        <dbReference type="Proteomes" id="UP001177670"/>
    </source>
</evidence>
<sequence length="76" mass="8734">MEFTNTDKFESERVFHLKLFKSCLLKASVVKKRSLKSVYTGGIWLSQSGRNSKAVADLAIMISGIRWELCYRIMDT</sequence>
<protein>
    <submittedName>
        <fullName evidence="1">Uncharacterized protein</fullName>
    </submittedName>
</protein>
<dbReference type="Proteomes" id="UP001177670">
    <property type="component" value="Unassembled WGS sequence"/>
</dbReference>
<accession>A0AA40G5J8</accession>